<name>A0A4C1U027_EUMVA</name>
<keyword evidence="2" id="KW-1185">Reference proteome</keyword>
<accession>A0A4C1U027</accession>
<evidence type="ECO:0000313" key="2">
    <source>
        <dbReference type="Proteomes" id="UP000299102"/>
    </source>
</evidence>
<dbReference type="EMBL" id="BGZK01000109">
    <property type="protein sequence ID" value="GBP19590.1"/>
    <property type="molecule type" value="Genomic_DNA"/>
</dbReference>
<protein>
    <submittedName>
        <fullName evidence="1">Uncharacterized protein</fullName>
    </submittedName>
</protein>
<organism evidence="1 2">
    <name type="scientific">Eumeta variegata</name>
    <name type="common">Bagworm moth</name>
    <name type="synonym">Eumeta japonica</name>
    <dbReference type="NCBI Taxonomy" id="151549"/>
    <lineage>
        <taxon>Eukaryota</taxon>
        <taxon>Metazoa</taxon>
        <taxon>Ecdysozoa</taxon>
        <taxon>Arthropoda</taxon>
        <taxon>Hexapoda</taxon>
        <taxon>Insecta</taxon>
        <taxon>Pterygota</taxon>
        <taxon>Neoptera</taxon>
        <taxon>Endopterygota</taxon>
        <taxon>Lepidoptera</taxon>
        <taxon>Glossata</taxon>
        <taxon>Ditrysia</taxon>
        <taxon>Tineoidea</taxon>
        <taxon>Psychidae</taxon>
        <taxon>Oiketicinae</taxon>
        <taxon>Eumeta</taxon>
    </lineage>
</organism>
<dbReference type="Proteomes" id="UP000299102">
    <property type="component" value="Unassembled WGS sequence"/>
</dbReference>
<proteinExistence type="predicted"/>
<gene>
    <name evidence="1" type="ORF">EVAR_102138_1</name>
</gene>
<comment type="caution">
    <text evidence="1">The sequence shown here is derived from an EMBL/GenBank/DDBJ whole genome shotgun (WGS) entry which is preliminary data.</text>
</comment>
<sequence>MSHQIAGEEGDYACAVTPIQPIPPRGELLNLYYEPHSTDVAFGRRYIRTSFTQIVRQISVTTYELVKPAINIGKRWSVIMKS</sequence>
<reference evidence="1 2" key="1">
    <citation type="journal article" date="2019" name="Commun. Biol.">
        <title>The bagworm genome reveals a unique fibroin gene that provides high tensile strength.</title>
        <authorList>
            <person name="Kono N."/>
            <person name="Nakamura H."/>
            <person name="Ohtoshi R."/>
            <person name="Tomita M."/>
            <person name="Numata K."/>
            <person name="Arakawa K."/>
        </authorList>
    </citation>
    <scope>NUCLEOTIDE SEQUENCE [LARGE SCALE GENOMIC DNA]</scope>
</reference>
<evidence type="ECO:0000313" key="1">
    <source>
        <dbReference type="EMBL" id="GBP19590.1"/>
    </source>
</evidence>
<dbReference type="AlphaFoldDB" id="A0A4C1U027"/>